<organism evidence="8 9">
    <name type="scientific">Paenalcaligenes hermetiae</name>
    <dbReference type="NCBI Taxonomy" id="1157987"/>
    <lineage>
        <taxon>Bacteria</taxon>
        <taxon>Pseudomonadati</taxon>
        <taxon>Pseudomonadota</taxon>
        <taxon>Betaproteobacteria</taxon>
        <taxon>Burkholderiales</taxon>
        <taxon>Alcaligenaceae</taxon>
        <taxon>Paenalcaligenes</taxon>
    </lineage>
</organism>
<evidence type="ECO:0000256" key="2">
    <source>
        <dbReference type="ARBA" id="ARBA00022490"/>
    </source>
</evidence>
<comment type="subcellular location">
    <subcellularLocation>
        <location evidence="1 7">Cytoplasm</location>
    </subcellularLocation>
</comment>
<reference evidence="9" key="1">
    <citation type="journal article" date="2019" name="Int. J. Syst. Evol. Microbiol.">
        <title>The Global Catalogue of Microorganisms (GCM) 10K type strain sequencing project: providing services to taxonomists for standard genome sequencing and annotation.</title>
        <authorList>
            <consortium name="The Broad Institute Genomics Platform"/>
            <consortium name="The Broad Institute Genome Sequencing Center for Infectious Disease"/>
            <person name="Wu L."/>
            <person name="Ma J."/>
        </authorList>
    </citation>
    <scope>NUCLEOTIDE SEQUENCE [LARGE SCALE GENOMIC DNA]</scope>
    <source>
        <strain evidence="9">JCM 18423</strain>
    </source>
</reference>
<keyword evidence="5 7" id="KW-0119">Carbohydrate metabolism</keyword>
<sequence length="178" mass="19401">MKTAILDRDGVINYDSKAFIKSPDEWVAIPGSLEAIAKLKQAGWRVIIATNQSGLARGLFNMDTLNAIHLKMRQQLAAFGAHVDAIFICPHGPDDHCTCRKPLPGMFIEAMRRYDLNPENCVAVGDSLRDLQAAHAAQISTALVLTGNGAQTQQQPLPPFTTTHPDLAAVVQFWLAQS</sequence>
<comment type="similarity">
    <text evidence="7">Belongs to the gmhB family.</text>
</comment>
<dbReference type="InterPro" id="IPR004446">
    <property type="entry name" value="Heptose_bisP_phosphatase"/>
</dbReference>
<evidence type="ECO:0000256" key="3">
    <source>
        <dbReference type="ARBA" id="ARBA00022723"/>
    </source>
</evidence>
<dbReference type="CDD" id="cd07503">
    <property type="entry name" value="HAD_HisB-N"/>
    <property type="match status" value="1"/>
</dbReference>
<dbReference type="PANTHER" id="PTHR42891">
    <property type="entry name" value="D-GLYCERO-BETA-D-MANNO-HEPTOSE-1,7-BISPHOSPHATE 7-PHOSPHATASE"/>
    <property type="match status" value="1"/>
</dbReference>
<keyword evidence="4 7" id="KW-0378">Hydrolase</keyword>
<evidence type="ECO:0000256" key="1">
    <source>
        <dbReference type="ARBA" id="ARBA00004496"/>
    </source>
</evidence>
<keyword evidence="3" id="KW-0479">Metal-binding</keyword>
<evidence type="ECO:0000256" key="5">
    <source>
        <dbReference type="ARBA" id="ARBA00023277"/>
    </source>
</evidence>
<protein>
    <recommendedName>
        <fullName evidence="6 7">D,D-heptose 1,7-bisphosphate phosphatase</fullName>
        <ecNumber evidence="7">3.1.3.-</ecNumber>
    </recommendedName>
</protein>
<keyword evidence="2 7" id="KW-0963">Cytoplasm</keyword>
<dbReference type="InterPro" id="IPR006549">
    <property type="entry name" value="HAD-SF_hydro_IIIA"/>
</dbReference>
<evidence type="ECO:0000313" key="9">
    <source>
        <dbReference type="Proteomes" id="UP001500227"/>
    </source>
</evidence>
<dbReference type="Gene3D" id="3.40.50.1000">
    <property type="entry name" value="HAD superfamily/HAD-like"/>
    <property type="match status" value="1"/>
</dbReference>
<dbReference type="EMBL" id="BAABKD010000009">
    <property type="protein sequence ID" value="GAA5089012.1"/>
    <property type="molecule type" value="Genomic_DNA"/>
</dbReference>
<dbReference type="InterPro" id="IPR023214">
    <property type="entry name" value="HAD_sf"/>
</dbReference>
<evidence type="ECO:0000256" key="4">
    <source>
        <dbReference type="ARBA" id="ARBA00022801"/>
    </source>
</evidence>
<name>A0ABP9M5Z0_9BURK</name>
<dbReference type="PIRSF" id="PIRSF004682">
    <property type="entry name" value="GmhB"/>
    <property type="match status" value="1"/>
</dbReference>
<dbReference type="NCBIfam" id="TIGR01656">
    <property type="entry name" value="Histidinol-ppas"/>
    <property type="match status" value="1"/>
</dbReference>
<accession>A0ABP9M5Z0</accession>
<evidence type="ECO:0000256" key="7">
    <source>
        <dbReference type="PIRNR" id="PIRNR004682"/>
    </source>
</evidence>
<keyword evidence="9" id="KW-1185">Reference proteome</keyword>
<dbReference type="InterPro" id="IPR036412">
    <property type="entry name" value="HAD-like_sf"/>
</dbReference>
<comment type="caution">
    <text evidence="8">The sequence shown here is derived from an EMBL/GenBank/DDBJ whole genome shotgun (WGS) entry which is preliminary data.</text>
</comment>
<dbReference type="Pfam" id="PF00702">
    <property type="entry name" value="Hydrolase"/>
    <property type="match status" value="1"/>
</dbReference>
<evidence type="ECO:0000256" key="6">
    <source>
        <dbReference type="ARBA" id="ARBA00031828"/>
    </source>
</evidence>
<dbReference type="RefSeq" id="WP_345370290.1">
    <property type="nucleotide sequence ID" value="NZ_BAABKD010000009.1"/>
</dbReference>
<proteinExistence type="inferred from homology"/>
<dbReference type="NCBIfam" id="TIGR01662">
    <property type="entry name" value="HAD-SF-IIIA"/>
    <property type="match status" value="1"/>
</dbReference>
<dbReference type="InterPro" id="IPR006543">
    <property type="entry name" value="Histidinol-phos"/>
</dbReference>
<dbReference type="PANTHER" id="PTHR42891:SF1">
    <property type="entry name" value="D-GLYCERO-BETA-D-MANNO-HEPTOSE-1,7-BISPHOSPHATE 7-PHOSPHATASE"/>
    <property type="match status" value="1"/>
</dbReference>
<dbReference type="SUPFAM" id="SSF56784">
    <property type="entry name" value="HAD-like"/>
    <property type="match status" value="1"/>
</dbReference>
<dbReference type="EC" id="3.1.3.-" evidence="7"/>
<dbReference type="Proteomes" id="UP001500227">
    <property type="component" value="Unassembled WGS sequence"/>
</dbReference>
<dbReference type="NCBIfam" id="NF006506">
    <property type="entry name" value="PRK08942.1"/>
    <property type="match status" value="1"/>
</dbReference>
<evidence type="ECO:0000313" key="8">
    <source>
        <dbReference type="EMBL" id="GAA5089012.1"/>
    </source>
</evidence>
<gene>
    <name evidence="8" type="primary">gmhB</name>
    <name evidence="8" type="ORF">GCM10023337_11260</name>
</gene>